<dbReference type="PRINTS" id="PR00081">
    <property type="entry name" value="GDHRDH"/>
</dbReference>
<dbReference type="InterPro" id="IPR036291">
    <property type="entry name" value="NAD(P)-bd_dom_sf"/>
</dbReference>
<dbReference type="InterPro" id="IPR020904">
    <property type="entry name" value="Sc_DH/Rdtase_CS"/>
</dbReference>
<dbReference type="Gene3D" id="3.40.50.720">
    <property type="entry name" value="NAD(P)-binding Rossmann-like Domain"/>
    <property type="match status" value="1"/>
</dbReference>
<organism evidence="4">
    <name type="scientific">Scylla olivacea</name>
    <name type="common">Orange mud crab</name>
    <name type="synonym">Cancer olivacea</name>
    <dbReference type="NCBI Taxonomy" id="85551"/>
    <lineage>
        <taxon>Eukaryota</taxon>
        <taxon>Metazoa</taxon>
        <taxon>Ecdysozoa</taxon>
        <taxon>Arthropoda</taxon>
        <taxon>Crustacea</taxon>
        <taxon>Multicrustacea</taxon>
        <taxon>Malacostraca</taxon>
        <taxon>Eumalacostraca</taxon>
        <taxon>Eucarida</taxon>
        <taxon>Decapoda</taxon>
        <taxon>Pleocyemata</taxon>
        <taxon>Brachyura</taxon>
        <taxon>Eubrachyura</taxon>
        <taxon>Portunoidea</taxon>
        <taxon>Portunidae</taxon>
        <taxon>Portuninae</taxon>
        <taxon>Scylla</taxon>
    </lineage>
</organism>
<dbReference type="GO" id="GO:0016491">
    <property type="term" value="F:oxidoreductase activity"/>
    <property type="evidence" value="ECO:0007669"/>
    <property type="project" value="UniProtKB-KW"/>
</dbReference>
<name>A0A0P4WHQ2_SCYOL</name>
<keyword evidence="2" id="KW-0812">Transmembrane</keyword>
<dbReference type="SUPFAM" id="SSF51735">
    <property type="entry name" value="NAD(P)-binding Rossmann-fold domains"/>
    <property type="match status" value="1"/>
</dbReference>
<dbReference type="InterPro" id="IPR002347">
    <property type="entry name" value="SDR_fam"/>
</dbReference>
<dbReference type="PANTHER" id="PTHR44269:SF1">
    <property type="entry name" value="DEHYDROGENASE_REDUCTASE SDR FAMILY MEMBER 7"/>
    <property type="match status" value="1"/>
</dbReference>
<dbReference type="GO" id="GO:0006629">
    <property type="term" value="P:lipid metabolic process"/>
    <property type="evidence" value="ECO:0007669"/>
    <property type="project" value="UniProtKB-ARBA"/>
</dbReference>
<keyword evidence="2" id="KW-0472">Membrane</keyword>
<keyword evidence="2" id="KW-1133">Transmembrane helix</keyword>
<dbReference type="InterPro" id="IPR053011">
    <property type="entry name" value="SDR_family_member_7"/>
</dbReference>
<evidence type="ECO:0000259" key="3">
    <source>
        <dbReference type="SMART" id="SM00822"/>
    </source>
</evidence>
<dbReference type="SMART" id="SM00822">
    <property type="entry name" value="PKS_KR"/>
    <property type="match status" value="1"/>
</dbReference>
<accession>A0A0P4WHQ2</accession>
<keyword evidence="1" id="KW-0560">Oxidoreductase</keyword>
<dbReference type="PROSITE" id="PS00061">
    <property type="entry name" value="ADH_SHORT"/>
    <property type="match status" value="1"/>
</dbReference>
<dbReference type="Pfam" id="PF00106">
    <property type="entry name" value="adh_short"/>
    <property type="match status" value="1"/>
</dbReference>
<dbReference type="InterPro" id="IPR057326">
    <property type="entry name" value="KR_dom"/>
</dbReference>
<dbReference type="PANTHER" id="PTHR44269">
    <property type="entry name" value="DEHYDROGENASE/REDUCTASE SDR FAMILY MEMBER 7-RELATED"/>
    <property type="match status" value="1"/>
</dbReference>
<reference evidence="4" key="1">
    <citation type="submission" date="2015-09" db="EMBL/GenBank/DDBJ databases">
        <title>Scylla olivacea transcriptome.</title>
        <authorList>
            <person name="Ikhwanuddin M."/>
        </authorList>
    </citation>
    <scope>NUCLEOTIDE SEQUENCE</scope>
</reference>
<proteinExistence type="predicted"/>
<dbReference type="EMBL" id="GDRN01060136">
    <property type="protein sequence ID" value="JAI65426.1"/>
    <property type="molecule type" value="Transcribed_RNA"/>
</dbReference>
<dbReference type="AlphaFoldDB" id="A0A0P4WHQ2"/>
<protein>
    <recommendedName>
        <fullName evidence="3">Ketoreductase domain-containing protein</fullName>
    </recommendedName>
</protein>
<evidence type="ECO:0000256" key="1">
    <source>
        <dbReference type="ARBA" id="ARBA00023002"/>
    </source>
</evidence>
<evidence type="ECO:0000313" key="4">
    <source>
        <dbReference type="EMBL" id="JAI65426.1"/>
    </source>
</evidence>
<sequence>MVDWFLVACVLGGAMSFVGLCHLGTCVCVLLFLALIRFVIVPLDCDVVLKFHELFGKQPESLKGKVVWITGASSGIGAGLAVRLARAGARLALSARSVEKLISVKQRCLETGGVTEEQVVVVPLDLVQYDQHQAAFNTVLHHFGELDVLVNNAGRSQRGCWEEIHLDVDKELFEVDVFSTIALSRLVCKYFLEQGRCGHFAVTSSVAGKFGVPMSGSYTAAKHALHGYFECLRTEKLGRGLTISMVCPGPVVSGLDEAWFTEQQGKKLNEKRTGKMMSTERCAELFAVTLANHLPETWIALQPVLLIMYISQYMPGLSKSVIQLLPLSFILKLRDGRADLTEPAK</sequence>
<feature type="domain" description="Ketoreductase" evidence="3">
    <location>
        <begin position="65"/>
        <end position="258"/>
    </location>
</feature>
<evidence type="ECO:0000256" key="2">
    <source>
        <dbReference type="SAM" id="Phobius"/>
    </source>
</evidence>
<feature type="transmembrane region" description="Helical" evidence="2">
    <location>
        <begin position="7"/>
        <end position="40"/>
    </location>
</feature>